<reference evidence="1 2" key="1">
    <citation type="journal article" date="2010" name="Proc. Natl. Acad. Sci. U.S.A.">
        <title>Insights into evolution of multicellular fungi from the assembled chromosomes of the mushroom Coprinopsis cinerea (Coprinus cinereus).</title>
        <authorList>
            <person name="Stajich J.E."/>
            <person name="Wilke S.K."/>
            <person name="Ahren D."/>
            <person name="Au C.H."/>
            <person name="Birren B.W."/>
            <person name="Borodovsky M."/>
            <person name="Burns C."/>
            <person name="Canback B."/>
            <person name="Casselton L.A."/>
            <person name="Cheng C.K."/>
            <person name="Deng J."/>
            <person name="Dietrich F.S."/>
            <person name="Fargo D.C."/>
            <person name="Farman M.L."/>
            <person name="Gathman A.C."/>
            <person name="Goldberg J."/>
            <person name="Guigo R."/>
            <person name="Hoegger P.J."/>
            <person name="Hooker J.B."/>
            <person name="Huggins A."/>
            <person name="James T.Y."/>
            <person name="Kamada T."/>
            <person name="Kilaru S."/>
            <person name="Kodira C."/>
            <person name="Kues U."/>
            <person name="Kupfer D."/>
            <person name="Kwan H.S."/>
            <person name="Lomsadze A."/>
            <person name="Li W."/>
            <person name="Lilly W.W."/>
            <person name="Ma L.J."/>
            <person name="Mackey A.J."/>
            <person name="Manning G."/>
            <person name="Martin F."/>
            <person name="Muraguchi H."/>
            <person name="Natvig D.O."/>
            <person name="Palmerini H."/>
            <person name="Ramesh M.A."/>
            <person name="Rehmeyer C.J."/>
            <person name="Roe B.A."/>
            <person name="Shenoy N."/>
            <person name="Stanke M."/>
            <person name="Ter-Hovhannisyan V."/>
            <person name="Tunlid A."/>
            <person name="Velagapudi R."/>
            <person name="Vision T.J."/>
            <person name="Zeng Q."/>
            <person name="Zolan M.E."/>
            <person name="Pukkila P.J."/>
        </authorList>
    </citation>
    <scope>NUCLEOTIDE SEQUENCE [LARGE SCALE GENOMIC DNA]</scope>
    <source>
        <strain evidence="2">Okayama-7 / 130 / ATCC MYA-4618 / FGSC 9003</strain>
    </source>
</reference>
<accession>A8NSF6</accession>
<dbReference type="GeneID" id="6012541"/>
<dbReference type="EMBL" id="AACS02000008">
    <property type="protein sequence ID" value="EAU85777.2"/>
    <property type="molecule type" value="Genomic_DNA"/>
</dbReference>
<dbReference type="InterPro" id="IPR032675">
    <property type="entry name" value="LRR_dom_sf"/>
</dbReference>
<protein>
    <submittedName>
        <fullName evidence="1">Uncharacterized protein</fullName>
    </submittedName>
</protein>
<dbReference type="Gene3D" id="3.80.10.10">
    <property type="entry name" value="Ribonuclease Inhibitor"/>
    <property type="match status" value="1"/>
</dbReference>
<evidence type="ECO:0000313" key="1">
    <source>
        <dbReference type="EMBL" id="EAU85777.2"/>
    </source>
</evidence>
<gene>
    <name evidence="1" type="ORF">CC1G_04994</name>
</gene>
<dbReference type="Gene3D" id="1.20.1280.50">
    <property type="match status" value="1"/>
</dbReference>
<dbReference type="RefSeq" id="XP_001836001.2">
    <property type="nucleotide sequence ID" value="XM_001835949.2"/>
</dbReference>
<dbReference type="Proteomes" id="UP000001861">
    <property type="component" value="Unassembled WGS sequence"/>
</dbReference>
<dbReference type="VEuPathDB" id="FungiDB:CC1G_04994"/>
<keyword evidence="2" id="KW-1185">Reference proteome</keyword>
<sequence>MTINLLGSLADVQSCQSVGQVDAKIDDLERHIIAVQALLVEFKKKHNELLPISRLPPEILCKAFLEVKDDYIRVAEEKFSKPWFRLPIASWCRLTHVCHHWRLVGIEHSPLWASIRGNVPDHVLTFHSRSKETLLDLEWMEPDRQGLDPHLGAIRRPLSQTSRIQSLNLGFLRLDTMLALVSSLSSSAPVLRNLSLSRSEYYRMSQEMPTRNWLLPQLFDAGAPHLQKLSLTACAIPWTSALFNHLTELELQDIPIRPDFPTTLFDLFRRSPRLIKAVIRPSAPEDRDVEEYVPPTVNTPIALPQLEYLELAGHVQMCCDTLAYLSVPENACVRAVFHYIGDAWVTTLPQFLPSRFEGIRSLRINPQGTEHIAVTPCRGLIDFAPPFDHHREDEFTFDDFRMCEEAAIFDTFSFGKVEAVHYKDDAHGYAGGFNTRVLLSLPSVKSVTLSGASQIATSFLQIFRGHLTRKIHGGAGDEPVITLDLLPSLQHLSFDSVILLRRGCKYWCSRHDPVRITLLSDVLRMRRELGAPIKSLRFYRGRNISQDLLDDLRAEDPLGPEGLQVLWDGIEEELLCYSPDCDCGLNKGQTSSDE</sequence>
<evidence type="ECO:0000313" key="2">
    <source>
        <dbReference type="Proteomes" id="UP000001861"/>
    </source>
</evidence>
<proteinExistence type="predicted"/>
<dbReference type="AlphaFoldDB" id="A8NSF6"/>
<name>A8NSF6_COPC7</name>
<organism evidence="1 2">
    <name type="scientific">Coprinopsis cinerea (strain Okayama-7 / 130 / ATCC MYA-4618 / FGSC 9003)</name>
    <name type="common">Inky cap fungus</name>
    <name type="synonym">Hormographiella aspergillata</name>
    <dbReference type="NCBI Taxonomy" id="240176"/>
    <lineage>
        <taxon>Eukaryota</taxon>
        <taxon>Fungi</taxon>
        <taxon>Dikarya</taxon>
        <taxon>Basidiomycota</taxon>
        <taxon>Agaricomycotina</taxon>
        <taxon>Agaricomycetes</taxon>
        <taxon>Agaricomycetidae</taxon>
        <taxon>Agaricales</taxon>
        <taxon>Agaricineae</taxon>
        <taxon>Psathyrellaceae</taxon>
        <taxon>Coprinopsis</taxon>
    </lineage>
</organism>
<dbReference type="InParanoid" id="A8NSF6"/>
<dbReference type="HOGENOM" id="CLU_024199_2_0_1"/>
<dbReference type="KEGG" id="cci:CC1G_04994"/>
<dbReference type="OrthoDB" id="3156934at2759"/>
<dbReference type="SUPFAM" id="SSF52047">
    <property type="entry name" value="RNI-like"/>
    <property type="match status" value="1"/>
</dbReference>
<comment type="caution">
    <text evidence="1">The sequence shown here is derived from an EMBL/GenBank/DDBJ whole genome shotgun (WGS) entry which is preliminary data.</text>
</comment>